<proteinExistence type="predicted"/>
<sequence>MIKDIIQTQKNPGKIAADGTAMRKRDDELVLLSSRTSDKTLKTVKQVRARLHLRSRKVLKMSLYLLLRLMQALLRCGELCELLKNAGELAKKPGGGKRKRT</sequence>
<protein>
    <submittedName>
        <fullName evidence="1">Uncharacterized protein</fullName>
    </submittedName>
</protein>
<dbReference type="Proteomes" id="UP001279734">
    <property type="component" value="Unassembled WGS sequence"/>
</dbReference>
<evidence type="ECO:0000313" key="2">
    <source>
        <dbReference type="Proteomes" id="UP001279734"/>
    </source>
</evidence>
<evidence type="ECO:0000313" key="1">
    <source>
        <dbReference type="EMBL" id="GMH19935.1"/>
    </source>
</evidence>
<dbReference type="AlphaFoldDB" id="A0AAD3XXI9"/>
<keyword evidence="2" id="KW-1185">Reference proteome</keyword>
<gene>
    <name evidence="1" type="ORF">Nepgr_021776</name>
</gene>
<accession>A0AAD3XXI9</accession>
<name>A0AAD3XXI9_NEPGR</name>
<organism evidence="1 2">
    <name type="scientific">Nepenthes gracilis</name>
    <name type="common">Slender pitcher plant</name>
    <dbReference type="NCBI Taxonomy" id="150966"/>
    <lineage>
        <taxon>Eukaryota</taxon>
        <taxon>Viridiplantae</taxon>
        <taxon>Streptophyta</taxon>
        <taxon>Embryophyta</taxon>
        <taxon>Tracheophyta</taxon>
        <taxon>Spermatophyta</taxon>
        <taxon>Magnoliopsida</taxon>
        <taxon>eudicotyledons</taxon>
        <taxon>Gunneridae</taxon>
        <taxon>Pentapetalae</taxon>
        <taxon>Caryophyllales</taxon>
        <taxon>Nepenthaceae</taxon>
        <taxon>Nepenthes</taxon>
    </lineage>
</organism>
<reference evidence="1" key="1">
    <citation type="submission" date="2023-05" db="EMBL/GenBank/DDBJ databases">
        <title>Nepenthes gracilis genome sequencing.</title>
        <authorList>
            <person name="Fukushima K."/>
        </authorList>
    </citation>
    <scope>NUCLEOTIDE SEQUENCE</scope>
    <source>
        <strain evidence="1">SING2019-196</strain>
    </source>
</reference>
<comment type="caution">
    <text evidence="1">The sequence shown here is derived from an EMBL/GenBank/DDBJ whole genome shotgun (WGS) entry which is preliminary data.</text>
</comment>
<dbReference type="EMBL" id="BSYO01000021">
    <property type="protein sequence ID" value="GMH19935.1"/>
    <property type="molecule type" value="Genomic_DNA"/>
</dbReference>